<reference evidence="1" key="1">
    <citation type="submission" date="2023-03" db="UniProtKB">
        <authorList>
            <consortium name="EnsemblPlants"/>
        </authorList>
    </citation>
    <scope>IDENTIFICATION</scope>
</reference>
<sequence>MVLKTSLPRQMHIVTRFTGLSASDLQFLQHMLMGTLSFSYESPQAIELLITMLDIMIEVIRLKAKRLFR</sequence>
<organism evidence="1">
    <name type="scientific">Cucumis melo</name>
    <name type="common">Muskmelon</name>
    <dbReference type="NCBI Taxonomy" id="3656"/>
    <lineage>
        <taxon>Eukaryota</taxon>
        <taxon>Viridiplantae</taxon>
        <taxon>Streptophyta</taxon>
        <taxon>Embryophyta</taxon>
        <taxon>Tracheophyta</taxon>
        <taxon>Spermatophyta</taxon>
        <taxon>Magnoliopsida</taxon>
        <taxon>eudicotyledons</taxon>
        <taxon>Gunneridae</taxon>
        <taxon>Pentapetalae</taxon>
        <taxon>rosids</taxon>
        <taxon>fabids</taxon>
        <taxon>Cucurbitales</taxon>
        <taxon>Cucurbitaceae</taxon>
        <taxon>Benincaseae</taxon>
        <taxon>Cucumis</taxon>
    </lineage>
</organism>
<dbReference type="Gramene" id="MELO3C032203.2.1">
    <property type="protein sequence ID" value="MELO3C032203.2.1"/>
    <property type="gene ID" value="MELO3C032203.2"/>
</dbReference>
<dbReference type="EnsemblPlants" id="MELO3C032203.2.1">
    <property type="protein sequence ID" value="MELO3C032203.2.1"/>
    <property type="gene ID" value="MELO3C032203.2"/>
</dbReference>
<proteinExistence type="predicted"/>
<name>A0A9I9EDD0_CUCME</name>
<protein>
    <submittedName>
        <fullName evidence="1">Uncharacterized protein</fullName>
    </submittedName>
</protein>
<dbReference type="AlphaFoldDB" id="A0A9I9EDD0"/>
<accession>A0A9I9EDD0</accession>
<evidence type="ECO:0000313" key="1">
    <source>
        <dbReference type="EnsemblPlants" id="MELO3C032203.2.1"/>
    </source>
</evidence>